<dbReference type="PROSITE" id="PS51783">
    <property type="entry name" value="PH_BEACH"/>
    <property type="match status" value="1"/>
</dbReference>
<feature type="domain" description="BEACH-type PH" evidence="5">
    <location>
        <begin position="1508"/>
        <end position="1637"/>
    </location>
</feature>
<dbReference type="Gene3D" id="2.130.10.10">
    <property type="entry name" value="YVTN repeat-like/Quinoprotein amine dehydrogenase"/>
    <property type="match status" value="1"/>
</dbReference>
<feature type="repeat" description="WD" evidence="3">
    <location>
        <begin position="2104"/>
        <end position="2145"/>
    </location>
</feature>
<dbReference type="InterPro" id="IPR050865">
    <property type="entry name" value="BEACH_Domain"/>
</dbReference>
<reference evidence="6 7" key="1">
    <citation type="submission" date="2016-10" db="EMBL/GenBank/DDBJ databases">
        <authorList>
            <person name="de Groot N.N."/>
        </authorList>
    </citation>
    <scope>NUCLEOTIDE SEQUENCE [LARGE SCALE GENOMIC DNA]</scope>
    <source>
        <strain evidence="6 7">CBS 141442</strain>
    </source>
</reference>
<dbReference type="PANTHER" id="PTHR13743:SF123">
    <property type="entry name" value="PROTEIN FAN"/>
    <property type="match status" value="1"/>
</dbReference>
<dbReference type="CDD" id="cd06071">
    <property type="entry name" value="Beach"/>
    <property type="match status" value="1"/>
</dbReference>
<evidence type="ECO:0000259" key="4">
    <source>
        <dbReference type="PROSITE" id="PS50197"/>
    </source>
</evidence>
<dbReference type="InterPro" id="IPR023362">
    <property type="entry name" value="PH-BEACH_dom"/>
</dbReference>
<dbReference type="SMART" id="SM00320">
    <property type="entry name" value="WD40"/>
    <property type="match status" value="2"/>
</dbReference>
<dbReference type="InterPro" id="IPR011993">
    <property type="entry name" value="PH-like_dom_sf"/>
</dbReference>
<dbReference type="Proteomes" id="UP000182334">
    <property type="component" value="Chromosome I"/>
</dbReference>
<keyword evidence="1 3" id="KW-0853">WD repeat</keyword>
<dbReference type="SUPFAM" id="SSF81837">
    <property type="entry name" value="BEACH domain"/>
    <property type="match status" value="1"/>
</dbReference>
<protein>
    <submittedName>
        <fullName evidence="6">CIC11C00000002463</fullName>
    </submittedName>
</protein>
<dbReference type="FunFam" id="1.10.1540.10:FF:000002">
    <property type="entry name" value="WD repeat and FYVE domain containing 3"/>
    <property type="match status" value="1"/>
</dbReference>
<dbReference type="PROSITE" id="PS50197">
    <property type="entry name" value="BEACH"/>
    <property type="match status" value="1"/>
</dbReference>
<dbReference type="PROSITE" id="PS50082">
    <property type="entry name" value="WD_REPEATS_2"/>
    <property type="match status" value="1"/>
</dbReference>
<organism evidence="6 7">
    <name type="scientific">Sungouiella intermedia</name>
    <dbReference type="NCBI Taxonomy" id="45354"/>
    <lineage>
        <taxon>Eukaryota</taxon>
        <taxon>Fungi</taxon>
        <taxon>Dikarya</taxon>
        <taxon>Ascomycota</taxon>
        <taxon>Saccharomycotina</taxon>
        <taxon>Pichiomycetes</taxon>
        <taxon>Metschnikowiaceae</taxon>
        <taxon>Sungouiella</taxon>
    </lineage>
</organism>
<gene>
    <name evidence="6" type="ORF">SAMEA4029010_CIC11G00000002463</name>
</gene>
<accession>A0A1L0B6T5</accession>
<dbReference type="SUPFAM" id="SSF50978">
    <property type="entry name" value="WD40 repeat-like"/>
    <property type="match status" value="1"/>
</dbReference>
<dbReference type="OrthoDB" id="26681at2759"/>
<dbReference type="EMBL" id="LT635756">
    <property type="protein sequence ID" value="SGZ46457.1"/>
    <property type="molecule type" value="Genomic_DNA"/>
</dbReference>
<dbReference type="Gene3D" id="1.10.1540.10">
    <property type="entry name" value="BEACH domain"/>
    <property type="match status" value="1"/>
</dbReference>
<dbReference type="Gene3D" id="2.60.120.200">
    <property type="match status" value="1"/>
</dbReference>
<feature type="domain" description="BEACH" evidence="4">
    <location>
        <begin position="1682"/>
        <end position="1976"/>
    </location>
</feature>
<dbReference type="SUPFAM" id="SSF49899">
    <property type="entry name" value="Concanavalin A-like lectins/glucanases"/>
    <property type="match status" value="1"/>
</dbReference>
<dbReference type="Pfam" id="PF02138">
    <property type="entry name" value="Beach"/>
    <property type="match status" value="1"/>
</dbReference>
<proteinExistence type="predicted"/>
<dbReference type="Pfam" id="PF14844">
    <property type="entry name" value="PH_BEACH"/>
    <property type="match status" value="1"/>
</dbReference>
<dbReference type="InterPro" id="IPR036372">
    <property type="entry name" value="BEACH_dom_sf"/>
</dbReference>
<evidence type="ECO:0000313" key="6">
    <source>
        <dbReference type="EMBL" id="SGZ46457.1"/>
    </source>
</evidence>
<dbReference type="InterPro" id="IPR015943">
    <property type="entry name" value="WD40/YVTN_repeat-like_dom_sf"/>
</dbReference>
<keyword evidence="2" id="KW-0677">Repeat</keyword>
<name>A0A1L0B6T5_9ASCO</name>
<dbReference type="STRING" id="45354.A0A1L0B6T5"/>
<dbReference type="Gene3D" id="2.30.29.30">
    <property type="entry name" value="Pleckstrin-homology domain (PH domain)/Phosphotyrosine-binding domain (PTB)"/>
    <property type="match status" value="1"/>
</dbReference>
<dbReference type="SMART" id="SM01026">
    <property type="entry name" value="Beach"/>
    <property type="match status" value="1"/>
</dbReference>
<dbReference type="PANTHER" id="PTHR13743">
    <property type="entry name" value="BEIGE/BEACH-RELATED"/>
    <property type="match status" value="1"/>
</dbReference>
<evidence type="ECO:0000256" key="2">
    <source>
        <dbReference type="ARBA" id="ARBA00022737"/>
    </source>
</evidence>
<evidence type="ECO:0000256" key="1">
    <source>
        <dbReference type="ARBA" id="ARBA00022574"/>
    </source>
</evidence>
<dbReference type="SUPFAM" id="SSF50729">
    <property type="entry name" value="PH domain-like"/>
    <property type="match status" value="1"/>
</dbReference>
<sequence length="2304" mass="262280">MLVLKSADTQQSARTDDANEHPDLQILDKLCGQALEHFSINTDLLTSWQLELSDSACHNELLASVIYQEVILQFPQTPLYFERTHRDGLVSCLKDLNSLDVNVYFDFHMIVYELIYQAVTTPYSAKIQLQRLRIVPALVDDLISYLEKLTGKITFHEGKVARSKIKLLKSFLELGCEVKQMKRLVNPLFSKASRVPEPVKLLYLDLLISSLELYLSHFTFLVFNSFIGKTLAIPFSNDFALLKCLTLTSWFKINSVSQATNDDDDISVVSLFLLANASNSDSTVLKLQVINFNQFMVEIHNKSTGSRIQFTFNQILQKTATNQGYTHVSLTYDTYQNLNLYIDGEYSESIPCPQLSKSFSSWNKIYIGQPLDEEFTPHAFNRVELLIKDLNVLSVALPYEWVNLLYLLGIGFDWSHKEFSDENIANFVSSLSPKKLVKFGFCCKEILDVKKQSRTTGSKHRLHTHLSSIRSLSTSKADIADKKTMVALLRKTKISKTSFLFESNEPGFVGHIERPQNYDIIVHESNPMHGSIFCLGGAKLLLTLIEVVTKDQYEDETSRDRLFIRSIELLLQCLLNSWRINKEFDNIDGYCILALLIKFYKDNYNPTLTFDSDSLWSSLLSSSADTSVTSFTGQKSLLNLFLDFAGCPPANIYNSAIHNSHAYRYLVLNFDINSGTPDFAVQQKQLQLIMKEGRYHAYNVKELTKMKLLKRLIQFIKFQFLDDQFLDGTLEEKDFAEVCSTLTSWVRADISVDTIRTVSHFIIFALYGSPNNVLATRVGLEALQSLTDELCDPNSSMKSLKKFSRSITIHWILLLLSYRSKNEVEAKRVVCYGIMLLVKLLRVLGSHIIKRFFRANKGLDVLTSFMQHWWNIDEMNSLLFLASFGAEISTSEIGEYSLPKLVRDKKITQSVNKLPMPDFILLLNNMALTGMYKLSLKHGRILSVPSSPVRPRDGKLPEDEIFEISFDVLHLINQYSDVIEIGYADSQALQQVFTSKEWLEGSVELLGYLKLSLTWSSSQFIKNFEKCSEKYVSVLSAVFISKLMNIKHLFSILDSLNEITTRIVLDSIFPSIFRHINQFVESSNFIFKEKEFLNGTIELLNYYNREFLLQNYYVNADDLNSFITCIVFAMETCISSSNNKKGVLELSNVLGNAIVLKLSSITYPNGQDADYDPLLDAEFAGELDENVKFLMYKQAVILQSELLSDMYLRQIIELLMGNFLKLSIDNQLEIAEHLLNFLRTAYMMRQKSFASIVEMLTTLSDYQNSGDILFSFFENLTTHNDEETIKQLQKFPTIRHIFLKNYHFRISKLKDVGTVKAMDMISVMLNNGGSLGYMDNIYIKSFEKDCHRLRISTVNAELTKYNRELQDEQESYAFFLNAFDSLRMEIIRIWTDSSTQQSDYILDYIEGVDRMRKLLVVEDQLAESERLSYNVKVPIKQVEGMQSTTSDFEDYSFAFAYSGINTLSLSENPLLGSEVEDYEEIDENLEGENESSGGAVEDRNRKVLRSLYMGDQIQTLWNVSRINGLDAVESLMILGFSHLYLTENFFLCPDGNVVEVHEAPIESRDPYLQLIKSQSPRSAVLKTHRTKSWSLDTLSSISKRKFLLRDCAVEMFFSNGASILITCLSTKQRDVVYTKLSPYAKGKGLDKDLALTLEMSSNTLQHQNSSTTSSFFGTRIASAFSSSFNSSPAFLAATKKWRIGEMSNFYYLMTLNTLAGRTFNDLTQYPVFPWVIADYDSETLDLSDPATFRDLSKPMGAQTPNRARQFEERYDALESLGDENAPPFHYGTHYSSAMIVASYLIRLKPYVQSYLLLQGGKFDHADRLFNSVGKAWLSSSRDNTTDIRELIPEFFYLPEFLVNLNNFEFGKLQSGESTNDVDLPKWAKGDPKIFIAKNREALESPYVSANLHKWIDLIFGYKQSGPEAVKALNVFHHLSYEGAINLDNIKDDVEKRAVIGMINNFGQTPMRLFSKSHPSREILNLPGNYMAMFDVQKHPPQQTFESKLNLPIEKLEISSKSKNRIGRPACASSEDELLIRKPSHYQSKIRCGSLVINTTLFMNLHSADITSLLQIGNKQLVTGSSEGVIHVWQCIMKPVLMVSNQHILRGHFAEIKSFAYCKTFKVCLSVDTDGVIILWDFTRFSFVRKIAQPNATERAKVLVTISNDTGNIYTVYSTKYANTVRVFTINGEKILESKLAPGQISAIAVSCLNDTLVESPNNNFIHSYWANEILVVSTSAPHRSLHIYQLSASEQWELQLLQTVKLDIEGQVTCMQSSKHIVVDHDEKLARGHLSVVFGNSDGKVYAL</sequence>
<evidence type="ECO:0000256" key="3">
    <source>
        <dbReference type="PROSITE-ProRule" id="PRU00221"/>
    </source>
</evidence>
<dbReference type="InterPro" id="IPR001680">
    <property type="entry name" value="WD40_rpt"/>
</dbReference>
<evidence type="ECO:0000313" key="7">
    <source>
        <dbReference type="Proteomes" id="UP000182334"/>
    </source>
</evidence>
<keyword evidence="7" id="KW-1185">Reference proteome</keyword>
<dbReference type="InterPro" id="IPR000409">
    <property type="entry name" value="BEACH_dom"/>
</dbReference>
<dbReference type="InterPro" id="IPR013320">
    <property type="entry name" value="ConA-like_dom_sf"/>
</dbReference>
<dbReference type="InterPro" id="IPR036322">
    <property type="entry name" value="WD40_repeat_dom_sf"/>
</dbReference>
<evidence type="ECO:0000259" key="5">
    <source>
        <dbReference type="PROSITE" id="PS51783"/>
    </source>
</evidence>